<accession>A0A6P6T200</accession>
<dbReference type="Pfam" id="PF03407">
    <property type="entry name" value="Nucleotid_trans"/>
    <property type="match status" value="1"/>
</dbReference>
<evidence type="ECO:0000256" key="1">
    <source>
        <dbReference type="SAM" id="MobiDB-lite"/>
    </source>
</evidence>
<gene>
    <name evidence="5" type="primary">LOC113696932</name>
</gene>
<dbReference type="PANTHER" id="PTHR46038:SF58">
    <property type="entry name" value="GLYCOSYLTRANSFERASE"/>
    <property type="match status" value="1"/>
</dbReference>
<dbReference type="GeneID" id="113696932"/>
<dbReference type="PANTHER" id="PTHR46038">
    <property type="entry name" value="EXPRESSED PROTEIN-RELATED"/>
    <property type="match status" value="1"/>
</dbReference>
<dbReference type="InterPro" id="IPR005069">
    <property type="entry name" value="Nucl-diP-sugar_transferase"/>
</dbReference>
<feature type="compositionally biased region" description="Low complexity" evidence="1">
    <location>
        <begin position="82"/>
        <end position="101"/>
    </location>
</feature>
<keyword evidence="2" id="KW-0472">Membrane</keyword>
<evidence type="ECO:0000313" key="5">
    <source>
        <dbReference type="RefSeq" id="XP_027072115.2"/>
    </source>
</evidence>
<feature type="domain" description="Nucleotide-diphospho-sugar transferase" evidence="3">
    <location>
        <begin position="165"/>
        <end position="363"/>
    </location>
</feature>
<feature type="transmembrane region" description="Helical" evidence="2">
    <location>
        <begin position="34"/>
        <end position="52"/>
    </location>
</feature>
<name>A0A6P6T200_COFAR</name>
<reference evidence="5" key="2">
    <citation type="submission" date="2025-08" db="UniProtKB">
        <authorList>
            <consortium name="RefSeq"/>
        </authorList>
    </citation>
    <scope>IDENTIFICATION</scope>
    <source>
        <tissue evidence="5">Leaves</tissue>
    </source>
</reference>
<dbReference type="AlphaFoldDB" id="A0A6P6T200"/>
<dbReference type="Proteomes" id="UP001652660">
    <property type="component" value="Chromosome 6e"/>
</dbReference>
<dbReference type="OrthoDB" id="540503at2759"/>
<feature type="region of interest" description="Disordered" evidence="1">
    <location>
        <begin position="82"/>
        <end position="115"/>
    </location>
</feature>
<keyword evidence="2" id="KW-0812">Transmembrane</keyword>
<sequence>MMDLEGGQTSKRDDEKPMEGLSRQFHHSLNLNKVIIWMTVLVIAADVFIVLYRSGYPNPPSLPTSRDSKEYSFASQVFSSGQANNVSSSSSTSSGDQSCSANRSSPNPQVDKDTEKTKLERVLCKAATVDKTVIFTAANAAWTTPGSLIDLFLEGFRIGDQTISLLNHLVIVAMDQKAYSRCLEVHQHCYALTTEGVNFSGEAHFMSEQYLKMMWRRLDFMRTILELGYNFIFTDSDILWLRNPFPRFYEDADFQIASDEYRFNSTDPNNKSNAGFIYVRSNNKTLQFYNFWYWSKETYPGKNEQDVFNRLKKNPFISEIGLKMRFLDTQYFSGFCQPSKDLNVVCTMHANCCYGIRNKIHDLQRVIDDWRDYRESPRNSTNPYPWAFAKKYCA</sequence>
<dbReference type="InterPro" id="IPR044821">
    <property type="entry name" value="At1g28695/At4g15970-like"/>
</dbReference>
<evidence type="ECO:0000313" key="4">
    <source>
        <dbReference type="Proteomes" id="UP001652660"/>
    </source>
</evidence>
<dbReference type="RefSeq" id="XP_027072115.2">
    <property type="nucleotide sequence ID" value="XM_027216314.2"/>
</dbReference>
<evidence type="ECO:0000259" key="3">
    <source>
        <dbReference type="Pfam" id="PF03407"/>
    </source>
</evidence>
<protein>
    <submittedName>
        <fullName evidence="5">Uncharacterized protein At4g15970-like</fullName>
    </submittedName>
</protein>
<keyword evidence="2" id="KW-1133">Transmembrane helix</keyword>
<evidence type="ECO:0000256" key="2">
    <source>
        <dbReference type="SAM" id="Phobius"/>
    </source>
</evidence>
<reference evidence="4" key="1">
    <citation type="journal article" date="2025" name="Foods">
        <title>Unveiling the Microbial Signatures of Arabica Coffee Cherries: Insights into Ripeness Specific Diversity, Functional Traits, and Implications for Quality and Safety.</title>
        <authorList>
            <consortium name="RefSeq"/>
            <person name="Tenea G.N."/>
            <person name="Cifuentes V."/>
            <person name="Reyes P."/>
            <person name="Cevallos-Vallejos M."/>
        </authorList>
    </citation>
    <scope>NUCLEOTIDE SEQUENCE [LARGE SCALE GENOMIC DNA]</scope>
</reference>
<proteinExistence type="predicted"/>
<organism evidence="4 5">
    <name type="scientific">Coffea arabica</name>
    <name type="common">Arabian coffee</name>
    <dbReference type="NCBI Taxonomy" id="13443"/>
    <lineage>
        <taxon>Eukaryota</taxon>
        <taxon>Viridiplantae</taxon>
        <taxon>Streptophyta</taxon>
        <taxon>Embryophyta</taxon>
        <taxon>Tracheophyta</taxon>
        <taxon>Spermatophyta</taxon>
        <taxon>Magnoliopsida</taxon>
        <taxon>eudicotyledons</taxon>
        <taxon>Gunneridae</taxon>
        <taxon>Pentapetalae</taxon>
        <taxon>asterids</taxon>
        <taxon>lamiids</taxon>
        <taxon>Gentianales</taxon>
        <taxon>Rubiaceae</taxon>
        <taxon>Ixoroideae</taxon>
        <taxon>Gardenieae complex</taxon>
        <taxon>Bertiereae - Coffeeae clade</taxon>
        <taxon>Coffeeae</taxon>
        <taxon>Coffea</taxon>
    </lineage>
</organism>
<keyword evidence="4" id="KW-1185">Reference proteome</keyword>